<dbReference type="Proteomes" id="UP000315295">
    <property type="component" value="Unassembled WGS sequence"/>
</dbReference>
<organism evidence="2 3">
    <name type="scientific">Malus baccata</name>
    <name type="common">Siberian crab apple</name>
    <name type="synonym">Pyrus baccata</name>
    <dbReference type="NCBI Taxonomy" id="106549"/>
    <lineage>
        <taxon>Eukaryota</taxon>
        <taxon>Viridiplantae</taxon>
        <taxon>Streptophyta</taxon>
        <taxon>Embryophyta</taxon>
        <taxon>Tracheophyta</taxon>
        <taxon>Spermatophyta</taxon>
        <taxon>Magnoliopsida</taxon>
        <taxon>eudicotyledons</taxon>
        <taxon>Gunneridae</taxon>
        <taxon>Pentapetalae</taxon>
        <taxon>rosids</taxon>
        <taxon>fabids</taxon>
        <taxon>Rosales</taxon>
        <taxon>Rosaceae</taxon>
        <taxon>Amygdaloideae</taxon>
        <taxon>Maleae</taxon>
        <taxon>Malus</taxon>
    </lineage>
</organism>
<name>A0A540NEE7_MALBA</name>
<comment type="caution">
    <text evidence="2">The sequence shown here is derived from an EMBL/GenBank/DDBJ whole genome shotgun (WGS) entry which is preliminary data.</text>
</comment>
<dbReference type="AlphaFoldDB" id="A0A540NEE7"/>
<evidence type="ECO:0000256" key="1">
    <source>
        <dbReference type="SAM" id="MobiDB-lite"/>
    </source>
</evidence>
<sequence length="90" mass="9120">MLAISAMNEGGGEGGYGAGVGSGFHGDFGWVEDVAEGVHIGVVCEEDGGSVQLGVVDEDEVGAFGDVGEGVEEKVESGNGREEEEEEEEG</sequence>
<feature type="compositionally biased region" description="Basic and acidic residues" evidence="1">
    <location>
        <begin position="71"/>
        <end position="81"/>
    </location>
</feature>
<accession>A0A540NEE7</accession>
<feature type="region of interest" description="Disordered" evidence="1">
    <location>
        <begin position="62"/>
        <end position="90"/>
    </location>
</feature>
<dbReference type="EMBL" id="VIEB01000058">
    <property type="protein sequence ID" value="TQE09386.1"/>
    <property type="molecule type" value="Genomic_DNA"/>
</dbReference>
<gene>
    <name evidence="2" type="ORF">C1H46_005023</name>
</gene>
<evidence type="ECO:0000313" key="3">
    <source>
        <dbReference type="Proteomes" id="UP000315295"/>
    </source>
</evidence>
<reference evidence="2 3" key="1">
    <citation type="journal article" date="2019" name="G3 (Bethesda)">
        <title>Sequencing of a Wild Apple (Malus baccata) Genome Unravels the Differences Between Cultivated and Wild Apple Species Regarding Disease Resistance and Cold Tolerance.</title>
        <authorList>
            <person name="Chen X."/>
        </authorList>
    </citation>
    <scope>NUCLEOTIDE SEQUENCE [LARGE SCALE GENOMIC DNA]</scope>
    <source>
        <strain evidence="3">cv. Shandingzi</strain>
        <tissue evidence="2">Leaves</tissue>
    </source>
</reference>
<keyword evidence="3" id="KW-1185">Reference proteome</keyword>
<proteinExistence type="predicted"/>
<protein>
    <submittedName>
        <fullName evidence="2">Uncharacterized protein</fullName>
    </submittedName>
</protein>
<evidence type="ECO:0000313" key="2">
    <source>
        <dbReference type="EMBL" id="TQE09386.1"/>
    </source>
</evidence>